<dbReference type="GeneID" id="20208646"/>
<keyword evidence="11" id="KW-1185">Reference proteome</keyword>
<dbReference type="PANTHER" id="PTHR24082:SF506">
    <property type="entry name" value="NR LBD DOMAIN-CONTAINING PROTEIN"/>
    <property type="match status" value="1"/>
</dbReference>
<evidence type="ECO:0000313" key="11">
    <source>
        <dbReference type="Proteomes" id="UP000015101"/>
    </source>
</evidence>
<evidence type="ECO:0000256" key="4">
    <source>
        <dbReference type="ARBA" id="ARBA00023015"/>
    </source>
</evidence>
<dbReference type="PROSITE" id="PS51843">
    <property type="entry name" value="NR_LBD"/>
    <property type="match status" value="1"/>
</dbReference>
<dbReference type="EMBL" id="AMQM01008309">
    <property type="status" value="NOT_ANNOTATED_CDS"/>
    <property type="molecule type" value="Genomic_DNA"/>
</dbReference>
<keyword evidence="5" id="KW-0238">DNA-binding</keyword>
<dbReference type="GO" id="GO:0003677">
    <property type="term" value="F:DNA binding"/>
    <property type="evidence" value="ECO:0007669"/>
    <property type="project" value="UniProtKB-KW"/>
</dbReference>
<dbReference type="InParanoid" id="T1FIJ7"/>
<dbReference type="EMBL" id="AMQM01008310">
    <property type="status" value="NOT_ANNOTATED_CDS"/>
    <property type="molecule type" value="Genomic_DNA"/>
</dbReference>
<evidence type="ECO:0000256" key="2">
    <source>
        <dbReference type="ARBA" id="ARBA00022771"/>
    </source>
</evidence>
<proteinExistence type="predicted"/>
<keyword evidence="3" id="KW-0862">Zinc</keyword>
<organism evidence="10 11">
    <name type="scientific">Helobdella robusta</name>
    <name type="common">Californian leech</name>
    <dbReference type="NCBI Taxonomy" id="6412"/>
    <lineage>
        <taxon>Eukaryota</taxon>
        <taxon>Metazoa</taxon>
        <taxon>Spiralia</taxon>
        <taxon>Lophotrochozoa</taxon>
        <taxon>Annelida</taxon>
        <taxon>Clitellata</taxon>
        <taxon>Hirudinea</taxon>
        <taxon>Rhynchobdellida</taxon>
        <taxon>Glossiphoniidae</taxon>
        <taxon>Helobdella</taxon>
    </lineage>
</organism>
<name>T1FIJ7_HELRO</name>
<dbReference type="InterPro" id="IPR050234">
    <property type="entry name" value="Nuclear_hormone_rcpt_NR1"/>
</dbReference>
<dbReference type="InterPro" id="IPR035500">
    <property type="entry name" value="NHR-like_dom_sf"/>
</dbReference>
<dbReference type="Gene3D" id="1.10.565.10">
    <property type="entry name" value="Retinoid X Receptor"/>
    <property type="match status" value="1"/>
</dbReference>
<dbReference type="STRING" id="6412.T1FIJ7"/>
<gene>
    <name evidence="10" type="primary">20208646</name>
    <name evidence="9" type="ORF">HELRODRAFT_182655</name>
</gene>
<evidence type="ECO:0000256" key="6">
    <source>
        <dbReference type="ARBA" id="ARBA00023163"/>
    </source>
</evidence>
<keyword evidence="7" id="KW-0675">Receptor</keyword>
<dbReference type="PANTHER" id="PTHR24082">
    <property type="entry name" value="NUCLEAR HORMONE RECEPTOR"/>
    <property type="match status" value="1"/>
</dbReference>
<dbReference type="KEGG" id="hro:HELRODRAFT_182655"/>
<evidence type="ECO:0000259" key="8">
    <source>
        <dbReference type="PROSITE" id="PS51843"/>
    </source>
</evidence>
<reference evidence="9 11" key="2">
    <citation type="journal article" date="2013" name="Nature">
        <title>Insights into bilaterian evolution from three spiralian genomes.</title>
        <authorList>
            <person name="Simakov O."/>
            <person name="Marletaz F."/>
            <person name="Cho S.J."/>
            <person name="Edsinger-Gonzales E."/>
            <person name="Havlak P."/>
            <person name="Hellsten U."/>
            <person name="Kuo D.H."/>
            <person name="Larsson T."/>
            <person name="Lv J."/>
            <person name="Arendt D."/>
            <person name="Savage R."/>
            <person name="Osoegawa K."/>
            <person name="de Jong P."/>
            <person name="Grimwood J."/>
            <person name="Chapman J.A."/>
            <person name="Shapiro H."/>
            <person name="Aerts A."/>
            <person name="Otillar R.P."/>
            <person name="Terry A.Y."/>
            <person name="Boore J.L."/>
            <person name="Grigoriev I.V."/>
            <person name="Lindberg D.R."/>
            <person name="Seaver E.C."/>
            <person name="Weisblat D.A."/>
            <person name="Putnam N.H."/>
            <person name="Rokhsar D.S."/>
        </authorList>
    </citation>
    <scope>NUCLEOTIDE SEQUENCE</scope>
</reference>
<evidence type="ECO:0000256" key="3">
    <source>
        <dbReference type="ARBA" id="ARBA00022833"/>
    </source>
</evidence>
<feature type="domain" description="NR LBD" evidence="8">
    <location>
        <begin position="1"/>
        <end position="244"/>
    </location>
</feature>
<protein>
    <recommendedName>
        <fullName evidence="8">NR LBD domain-containing protein</fullName>
    </recommendedName>
</protein>
<keyword evidence="6" id="KW-0804">Transcription</keyword>
<dbReference type="Proteomes" id="UP000015101">
    <property type="component" value="Unassembled WGS sequence"/>
</dbReference>
<dbReference type="AlphaFoldDB" id="T1FIJ7"/>
<dbReference type="InterPro" id="IPR000536">
    <property type="entry name" value="Nucl_hrmn_rcpt_lig-bd"/>
</dbReference>
<evidence type="ECO:0000313" key="9">
    <source>
        <dbReference type="EMBL" id="ESN90247.1"/>
    </source>
</evidence>
<dbReference type="CTD" id="20208646"/>
<accession>T1FIJ7</accession>
<dbReference type="EMBL" id="KB097754">
    <property type="protein sequence ID" value="ESN90247.1"/>
    <property type="molecule type" value="Genomic_DNA"/>
</dbReference>
<dbReference type="OrthoDB" id="6081310at2759"/>
<keyword evidence="2" id="KW-0863">Zinc-finger</keyword>
<keyword evidence="4" id="KW-0805">Transcription regulation</keyword>
<evidence type="ECO:0000313" key="10">
    <source>
        <dbReference type="EnsemblMetazoa" id="HelroP182655"/>
    </source>
</evidence>
<sequence length="245" mass="28722">MVFNVGKFESFISSMVKDILAYNNPSKYDEVPEVCRPHPELCQNAIDGKYPYFPANDSSLNCTWFYTCLSGHYMGAIPCNNPDIPARWRRSRFEAWLISAYKAFNSEHLIYTHFCGYTVHLEDMSRLYDDGFLQNVFKAARMLKNLNMTEEEECLLKSIIILFRDRAELVNPDLVESCQLKIIDAVNRFHLRRRPKDRLFVARIISVLVYLRSLSEQHIEQESKINMEWATDIKLPPLLYELFSV</sequence>
<dbReference type="HOGENOM" id="CLU_1134632_0_0_1"/>
<reference evidence="10" key="3">
    <citation type="submission" date="2015-06" db="UniProtKB">
        <authorList>
            <consortium name="EnsemblMetazoa"/>
        </authorList>
    </citation>
    <scope>IDENTIFICATION</scope>
</reference>
<evidence type="ECO:0000256" key="5">
    <source>
        <dbReference type="ARBA" id="ARBA00023125"/>
    </source>
</evidence>
<dbReference type="EnsemblMetazoa" id="HelroT182655">
    <property type="protein sequence ID" value="HelroP182655"/>
    <property type="gene ID" value="HelroG182655"/>
</dbReference>
<evidence type="ECO:0000256" key="1">
    <source>
        <dbReference type="ARBA" id="ARBA00022723"/>
    </source>
</evidence>
<dbReference type="GO" id="GO:0008270">
    <property type="term" value="F:zinc ion binding"/>
    <property type="evidence" value="ECO:0007669"/>
    <property type="project" value="UniProtKB-KW"/>
</dbReference>
<dbReference type="RefSeq" id="XP_009031637.1">
    <property type="nucleotide sequence ID" value="XM_009033389.1"/>
</dbReference>
<keyword evidence="1" id="KW-0479">Metal-binding</keyword>
<dbReference type="eggNOG" id="KOG3575">
    <property type="taxonomic scope" value="Eukaryota"/>
</dbReference>
<dbReference type="SUPFAM" id="SSF48508">
    <property type="entry name" value="Nuclear receptor ligand-binding domain"/>
    <property type="match status" value="1"/>
</dbReference>
<evidence type="ECO:0000256" key="7">
    <source>
        <dbReference type="ARBA" id="ARBA00023170"/>
    </source>
</evidence>
<dbReference type="GO" id="GO:0030522">
    <property type="term" value="P:intracellular receptor signaling pathway"/>
    <property type="evidence" value="ECO:0000318"/>
    <property type="project" value="GO_Central"/>
</dbReference>
<reference evidence="11" key="1">
    <citation type="submission" date="2012-12" db="EMBL/GenBank/DDBJ databases">
        <authorList>
            <person name="Hellsten U."/>
            <person name="Grimwood J."/>
            <person name="Chapman J.A."/>
            <person name="Shapiro H."/>
            <person name="Aerts A."/>
            <person name="Otillar R.P."/>
            <person name="Terry A.Y."/>
            <person name="Boore J.L."/>
            <person name="Simakov O."/>
            <person name="Marletaz F."/>
            <person name="Cho S.-J."/>
            <person name="Edsinger-Gonzales E."/>
            <person name="Havlak P."/>
            <person name="Kuo D.-H."/>
            <person name="Larsson T."/>
            <person name="Lv J."/>
            <person name="Arendt D."/>
            <person name="Savage R."/>
            <person name="Osoegawa K."/>
            <person name="de Jong P."/>
            <person name="Lindberg D.R."/>
            <person name="Seaver E.C."/>
            <person name="Weisblat D.A."/>
            <person name="Putnam N.H."/>
            <person name="Grigoriev I.V."/>
            <person name="Rokhsar D.S."/>
        </authorList>
    </citation>
    <scope>NUCLEOTIDE SEQUENCE</scope>
</reference>
<dbReference type="EMBL" id="AMQM01008308">
    <property type="status" value="NOT_ANNOTATED_CDS"/>
    <property type="molecule type" value="Genomic_DNA"/>
</dbReference>